<evidence type="ECO:0000313" key="14">
    <source>
        <dbReference type="EMBL" id="MEQ2243734.1"/>
    </source>
</evidence>
<keyword evidence="11" id="KW-0539">Nucleus</keyword>
<evidence type="ECO:0000256" key="10">
    <source>
        <dbReference type="ARBA" id="ARBA00023136"/>
    </source>
</evidence>
<reference evidence="14 15" key="1">
    <citation type="submission" date="2021-06" db="EMBL/GenBank/DDBJ databases">
        <authorList>
            <person name="Palmer J.M."/>
        </authorList>
    </citation>
    <scope>NUCLEOTIDE SEQUENCE [LARGE SCALE GENOMIC DNA]</scope>
    <source>
        <strain evidence="15">if_2019</strain>
        <tissue evidence="14">Muscle</tissue>
    </source>
</reference>
<name>A0ABV0UG70_9TELE</name>
<keyword evidence="5" id="KW-0963">Cytoplasm</keyword>
<accession>A0ABV0UG70</accession>
<evidence type="ECO:0000256" key="5">
    <source>
        <dbReference type="ARBA" id="ARBA00022490"/>
    </source>
</evidence>
<dbReference type="Pfam" id="PF00388">
    <property type="entry name" value="PI-PLC-X"/>
    <property type="match status" value="1"/>
</dbReference>
<dbReference type="InterPro" id="IPR017946">
    <property type="entry name" value="PLC-like_Pdiesterase_TIM-brl"/>
</dbReference>
<keyword evidence="7 12" id="KW-0378">Hydrolase</keyword>
<dbReference type="Proteomes" id="UP001482620">
    <property type="component" value="Unassembled WGS sequence"/>
</dbReference>
<dbReference type="PRINTS" id="PR00390">
    <property type="entry name" value="PHPHLIPASEC"/>
</dbReference>
<gene>
    <name evidence="14" type="primary">PLCD4_1</name>
    <name evidence="14" type="ORF">ILYODFUR_009881</name>
</gene>
<keyword evidence="6" id="KW-0479">Metal-binding</keyword>
<keyword evidence="12" id="KW-0442">Lipid degradation</keyword>
<evidence type="ECO:0000256" key="1">
    <source>
        <dbReference type="ARBA" id="ARBA00004123"/>
    </source>
</evidence>
<evidence type="ECO:0000256" key="12">
    <source>
        <dbReference type="RuleBase" id="RU361133"/>
    </source>
</evidence>
<organism evidence="14 15">
    <name type="scientific">Ilyodon furcidens</name>
    <name type="common">goldbreast splitfin</name>
    <dbReference type="NCBI Taxonomy" id="33524"/>
    <lineage>
        <taxon>Eukaryota</taxon>
        <taxon>Metazoa</taxon>
        <taxon>Chordata</taxon>
        <taxon>Craniata</taxon>
        <taxon>Vertebrata</taxon>
        <taxon>Euteleostomi</taxon>
        <taxon>Actinopterygii</taxon>
        <taxon>Neopterygii</taxon>
        <taxon>Teleostei</taxon>
        <taxon>Neoteleostei</taxon>
        <taxon>Acanthomorphata</taxon>
        <taxon>Ovalentaria</taxon>
        <taxon>Atherinomorphae</taxon>
        <taxon>Cyprinodontiformes</taxon>
        <taxon>Goodeidae</taxon>
        <taxon>Ilyodon</taxon>
    </lineage>
</organism>
<keyword evidence="15" id="KW-1185">Reference proteome</keyword>
<comment type="subcellular location">
    <subcellularLocation>
        <location evidence="4">Cytoplasm</location>
    </subcellularLocation>
    <subcellularLocation>
        <location evidence="3">Endoplasmic reticulum</location>
    </subcellularLocation>
    <subcellularLocation>
        <location evidence="2">Membrane</location>
        <topology evidence="2">Peripheral membrane protein</topology>
    </subcellularLocation>
    <subcellularLocation>
        <location evidence="1">Nucleus</location>
    </subcellularLocation>
</comment>
<evidence type="ECO:0000256" key="9">
    <source>
        <dbReference type="ARBA" id="ARBA00022837"/>
    </source>
</evidence>
<evidence type="ECO:0000256" key="8">
    <source>
        <dbReference type="ARBA" id="ARBA00022824"/>
    </source>
</evidence>
<evidence type="ECO:0000256" key="4">
    <source>
        <dbReference type="ARBA" id="ARBA00004496"/>
    </source>
</evidence>
<keyword evidence="9" id="KW-0106">Calcium</keyword>
<evidence type="ECO:0000259" key="13">
    <source>
        <dbReference type="SMART" id="SM00148"/>
    </source>
</evidence>
<dbReference type="SUPFAM" id="SSF51695">
    <property type="entry name" value="PLC-like phosphodiesterases"/>
    <property type="match status" value="1"/>
</dbReference>
<feature type="domain" description="Phosphatidylinositol-specific phospholipase C X" evidence="13">
    <location>
        <begin position="27"/>
        <end position="153"/>
    </location>
</feature>
<comment type="caution">
    <text evidence="14">The sequence shown here is derived from an EMBL/GenBank/DDBJ whole genome shotgun (WGS) entry which is preliminary data.</text>
</comment>
<evidence type="ECO:0000256" key="2">
    <source>
        <dbReference type="ARBA" id="ARBA00004170"/>
    </source>
</evidence>
<dbReference type="PANTHER" id="PTHR10336">
    <property type="entry name" value="PHOSPHOINOSITIDE-SPECIFIC PHOSPHOLIPASE C FAMILY PROTEIN"/>
    <property type="match status" value="1"/>
</dbReference>
<dbReference type="InterPro" id="IPR000909">
    <property type="entry name" value="PLipase_C_PInositol-sp_X_dom"/>
</dbReference>
<dbReference type="Gene3D" id="3.20.20.190">
    <property type="entry name" value="Phosphatidylinositol (PI) phosphodiesterase"/>
    <property type="match status" value="1"/>
</dbReference>
<dbReference type="SMART" id="SM00148">
    <property type="entry name" value="PLCXc"/>
    <property type="match status" value="1"/>
</dbReference>
<comment type="catalytic activity">
    <reaction evidence="12">
        <text>a 1,2-diacyl-sn-glycero-3-phospho-(1D-myo-inositol-4,5-bisphosphate) + H2O = 1D-myo-inositol 1,4,5-trisphosphate + a 1,2-diacyl-sn-glycerol + H(+)</text>
        <dbReference type="Rhea" id="RHEA:33179"/>
        <dbReference type="ChEBI" id="CHEBI:15377"/>
        <dbReference type="ChEBI" id="CHEBI:15378"/>
        <dbReference type="ChEBI" id="CHEBI:17815"/>
        <dbReference type="ChEBI" id="CHEBI:58456"/>
        <dbReference type="ChEBI" id="CHEBI:203600"/>
        <dbReference type="EC" id="3.1.4.11"/>
    </reaction>
</comment>
<keyword evidence="10" id="KW-0472">Membrane</keyword>
<keyword evidence="8" id="KW-0256">Endoplasmic reticulum</keyword>
<evidence type="ECO:0000256" key="11">
    <source>
        <dbReference type="ARBA" id="ARBA00023242"/>
    </source>
</evidence>
<dbReference type="Pfam" id="PF09279">
    <property type="entry name" value="EF-hand_like"/>
    <property type="match status" value="1"/>
</dbReference>
<dbReference type="EC" id="3.1.4.11" evidence="12"/>
<dbReference type="InterPro" id="IPR001192">
    <property type="entry name" value="PI-PLC_fam"/>
</dbReference>
<dbReference type="InterPro" id="IPR015359">
    <property type="entry name" value="PLC_EF-hand-like"/>
</dbReference>
<dbReference type="CDD" id="cd08558">
    <property type="entry name" value="PI-PLCc_eukaryota"/>
    <property type="match status" value="1"/>
</dbReference>
<evidence type="ECO:0000256" key="3">
    <source>
        <dbReference type="ARBA" id="ARBA00004240"/>
    </source>
</evidence>
<dbReference type="PANTHER" id="PTHR10336:SF31">
    <property type="entry name" value="1-PHOSPHATIDYLINOSITOL 4,5-BISPHOSPHATE PHOSPHODIESTERASE DELTA-4"/>
    <property type="match status" value="1"/>
</dbReference>
<evidence type="ECO:0000313" key="15">
    <source>
        <dbReference type="Proteomes" id="UP001482620"/>
    </source>
</evidence>
<dbReference type="EMBL" id="JAHRIQ010070214">
    <property type="protein sequence ID" value="MEQ2243734.1"/>
    <property type="molecule type" value="Genomic_DNA"/>
</dbReference>
<keyword evidence="12" id="KW-0443">Lipid metabolism</keyword>
<protein>
    <recommendedName>
        <fullName evidence="12">Phosphoinositide phospholipase C</fullName>
        <ecNumber evidence="12">3.1.4.11</ecNumber>
    </recommendedName>
</protein>
<evidence type="ECO:0000256" key="6">
    <source>
        <dbReference type="ARBA" id="ARBA00022723"/>
    </source>
</evidence>
<evidence type="ECO:0000256" key="7">
    <source>
        <dbReference type="ARBA" id="ARBA00022801"/>
    </source>
</evidence>
<proteinExistence type="predicted"/>
<dbReference type="PROSITE" id="PS50007">
    <property type="entry name" value="PIPLC_X_DOMAIN"/>
    <property type="match status" value="1"/>
</dbReference>
<sequence>MSQEGFEMYLCSQEGSIFKPELLELHQDMSQPLSHYFISSSHNTYLLEDQLRGQSSLEAYIQALKRGCRCVEVDCWDGSDGEPVVYHGHTLTSKILFKDIISTLKEYAFQSKDMPVRLIGFSKLPLGVCMVVCVVPCDGLATCPGYALPLAHRLLEIGTSSPVTH</sequence>